<proteinExistence type="predicted"/>
<dbReference type="Pfam" id="PF13520">
    <property type="entry name" value="AA_permease_2"/>
    <property type="match status" value="1"/>
</dbReference>
<feature type="transmembrane region" description="Helical" evidence="6">
    <location>
        <begin position="279"/>
        <end position="303"/>
    </location>
</feature>
<evidence type="ECO:0000256" key="1">
    <source>
        <dbReference type="ARBA" id="ARBA00004651"/>
    </source>
</evidence>
<dbReference type="GO" id="GO:0022857">
    <property type="term" value="F:transmembrane transporter activity"/>
    <property type="evidence" value="ECO:0007669"/>
    <property type="project" value="InterPro"/>
</dbReference>
<dbReference type="Gene3D" id="1.20.1740.10">
    <property type="entry name" value="Amino acid/polyamine transporter I"/>
    <property type="match status" value="1"/>
</dbReference>
<dbReference type="GO" id="GO:0005886">
    <property type="term" value="C:plasma membrane"/>
    <property type="evidence" value="ECO:0007669"/>
    <property type="project" value="UniProtKB-SubCell"/>
</dbReference>
<dbReference type="HOGENOM" id="CLU_533967_0_0_0"/>
<dbReference type="InterPro" id="IPR050367">
    <property type="entry name" value="APC_superfamily"/>
</dbReference>
<dbReference type="PANTHER" id="PTHR42770">
    <property type="entry name" value="AMINO ACID TRANSPORTER-RELATED"/>
    <property type="match status" value="1"/>
</dbReference>
<comment type="subcellular location">
    <subcellularLocation>
        <location evidence="1">Cell membrane</location>
        <topology evidence="1">Multi-pass membrane protein</topology>
    </subcellularLocation>
</comment>
<dbReference type="STRING" id="234267.Acid_2296"/>
<dbReference type="EMBL" id="CP000473">
    <property type="protein sequence ID" value="ABJ83285.1"/>
    <property type="molecule type" value="Genomic_DNA"/>
</dbReference>
<dbReference type="AlphaFoldDB" id="Q025N4"/>
<dbReference type="InParanoid" id="Q025N4"/>
<protein>
    <submittedName>
        <fullName evidence="7">Amino acid permease-associated region</fullName>
    </submittedName>
</protein>
<feature type="transmembrane region" description="Helical" evidence="6">
    <location>
        <begin position="39"/>
        <end position="60"/>
    </location>
</feature>
<evidence type="ECO:0000256" key="5">
    <source>
        <dbReference type="ARBA" id="ARBA00023136"/>
    </source>
</evidence>
<dbReference type="KEGG" id="sus:Acid_2296"/>
<feature type="transmembrane region" description="Helical" evidence="6">
    <location>
        <begin position="196"/>
        <end position="220"/>
    </location>
</feature>
<feature type="transmembrane region" description="Helical" evidence="6">
    <location>
        <begin position="427"/>
        <end position="448"/>
    </location>
</feature>
<organism evidence="7">
    <name type="scientific">Solibacter usitatus (strain Ellin6076)</name>
    <dbReference type="NCBI Taxonomy" id="234267"/>
    <lineage>
        <taxon>Bacteria</taxon>
        <taxon>Pseudomonadati</taxon>
        <taxon>Acidobacteriota</taxon>
        <taxon>Terriglobia</taxon>
        <taxon>Bryobacterales</taxon>
        <taxon>Solibacteraceae</taxon>
        <taxon>Candidatus Solibacter</taxon>
    </lineage>
</organism>
<feature type="transmembrane region" description="Helical" evidence="6">
    <location>
        <begin position="232"/>
        <end position="255"/>
    </location>
</feature>
<keyword evidence="5 6" id="KW-0472">Membrane</keyword>
<feature type="transmembrane region" description="Helical" evidence="6">
    <location>
        <begin position="125"/>
        <end position="146"/>
    </location>
</feature>
<feature type="transmembrane region" description="Helical" evidence="6">
    <location>
        <begin position="361"/>
        <end position="385"/>
    </location>
</feature>
<keyword evidence="2" id="KW-1003">Cell membrane</keyword>
<gene>
    <name evidence="7" type="ordered locus">Acid_2296</name>
</gene>
<name>Q025N4_SOLUE</name>
<dbReference type="PANTHER" id="PTHR42770:SF7">
    <property type="entry name" value="MEMBRANE PROTEIN"/>
    <property type="match status" value="1"/>
</dbReference>
<accession>Q025N4</accession>
<evidence type="ECO:0000313" key="7">
    <source>
        <dbReference type="EMBL" id="ABJ83285.1"/>
    </source>
</evidence>
<dbReference type="OrthoDB" id="9791588at2"/>
<evidence type="ECO:0000256" key="3">
    <source>
        <dbReference type="ARBA" id="ARBA00022692"/>
    </source>
</evidence>
<keyword evidence="3 6" id="KW-0812">Transmembrane</keyword>
<feature type="transmembrane region" description="Helical" evidence="6">
    <location>
        <begin position="334"/>
        <end position="355"/>
    </location>
</feature>
<reference evidence="7" key="1">
    <citation type="submission" date="2006-10" db="EMBL/GenBank/DDBJ databases">
        <title>Complete sequence of Solibacter usitatus Ellin6076.</title>
        <authorList>
            <consortium name="US DOE Joint Genome Institute"/>
            <person name="Copeland A."/>
            <person name="Lucas S."/>
            <person name="Lapidus A."/>
            <person name="Barry K."/>
            <person name="Detter J.C."/>
            <person name="Glavina del Rio T."/>
            <person name="Hammon N."/>
            <person name="Israni S."/>
            <person name="Dalin E."/>
            <person name="Tice H."/>
            <person name="Pitluck S."/>
            <person name="Thompson L.S."/>
            <person name="Brettin T."/>
            <person name="Bruce D."/>
            <person name="Han C."/>
            <person name="Tapia R."/>
            <person name="Gilna P."/>
            <person name="Schmutz J."/>
            <person name="Larimer F."/>
            <person name="Land M."/>
            <person name="Hauser L."/>
            <person name="Kyrpides N."/>
            <person name="Mikhailova N."/>
            <person name="Janssen P.H."/>
            <person name="Kuske C.R."/>
            <person name="Richardson P."/>
        </authorList>
    </citation>
    <scope>NUCLEOTIDE SEQUENCE</scope>
    <source>
        <strain evidence="7">Ellin6076</strain>
    </source>
</reference>
<feature type="transmembrane region" description="Helical" evidence="6">
    <location>
        <begin position="81"/>
        <end position="105"/>
    </location>
</feature>
<evidence type="ECO:0000256" key="2">
    <source>
        <dbReference type="ARBA" id="ARBA00022475"/>
    </source>
</evidence>
<sequence length="458" mass="48930">MREELRKELGLSDLVLAQVLCVVGSSWVGIAAKLGRAHVVFWVVSMLLFYLPLAAVVIYLNRLIPLEGGLYQWAKQGFGEMAGFLIAWNLWVYAVVVMGAIIFVVPTDLAFMLGGSWTWLPHSRWATLALTGGVMAAITVVAVLGLNIGKWLHNAGSVMILTAYVILLGLPVWAMAHGSATHFEALPFEWPKASWFSLAIFGQMTVGALSGFEYVAIMAGECRSAARTIGQSVLISAPIIAVMFILGTSVVLAFIGNQPINVIGPIPQTFRLAFGNTGIAGFAAQFGIAMLLARAVASSSLIFTGLSRLPMTAGWDNLAPKWFTRLHPRRRTPVNSILFVAALAMGLILLSLMGAREQEASQLLTAASIVHYAIVYVALFALPLFGSAALRKQLPGWLKLTAAAGLISSLVALCISAYPVVDVTSRAAFAGKICAVVAISNMGGVLLYRAGRARNTLE</sequence>
<evidence type="ECO:0000256" key="6">
    <source>
        <dbReference type="SAM" id="Phobius"/>
    </source>
</evidence>
<dbReference type="InterPro" id="IPR002293">
    <property type="entry name" value="AA/rel_permease1"/>
</dbReference>
<evidence type="ECO:0000256" key="4">
    <source>
        <dbReference type="ARBA" id="ARBA00022989"/>
    </source>
</evidence>
<feature type="transmembrane region" description="Helical" evidence="6">
    <location>
        <begin position="158"/>
        <end position="176"/>
    </location>
</feature>
<feature type="transmembrane region" description="Helical" evidence="6">
    <location>
        <begin position="397"/>
        <end position="421"/>
    </location>
</feature>
<dbReference type="eggNOG" id="COG0531">
    <property type="taxonomic scope" value="Bacteria"/>
</dbReference>
<feature type="transmembrane region" description="Helical" evidence="6">
    <location>
        <begin position="12"/>
        <end position="33"/>
    </location>
</feature>
<keyword evidence="4 6" id="KW-1133">Transmembrane helix</keyword>
<dbReference type="PIRSF" id="PIRSF006060">
    <property type="entry name" value="AA_transporter"/>
    <property type="match status" value="1"/>
</dbReference>